<gene>
    <name evidence="10" type="primary">bamA</name>
    <name evidence="10" type="ORF">IFE08_03460</name>
</gene>
<dbReference type="PIRSF" id="PIRSF006076">
    <property type="entry name" value="OM_assembly_OMP85"/>
    <property type="match status" value="1"/>
</dbReference>
<keyword evidence="5" id="KW-0677">Repeat</keyword>
<dbReference type="Pfam" id="PF01103">
    <property type="entry name" value="Omp85"/>
    <property type="match status" value="1"/>
</dbReference>
<dbReference type="Pfam" id="PF07244">
    <property type="entry name" value="POTRA"/>
    <property type="match status" value="5"/>
</dbReference>
<dbReference type="GeneID" id="301089050"/>
<dbReference type="InterPro" id="IPR034746">
    <property type="entry name" value="POTRA"/>
</dbReference>
<organism evidence="10 11">
    <name type="scientific">Treponema pedis</name>
    <dbReference type="NCBI Taxonomy" id="409322"/>
    <lineage>
        <taxon>Bacteria</taxon>
        <taxon>Pseudomonadati</taxon>
        <taxon>Spirochaetota</taxon>
        <taxon>Spirochaetia</taxon>
        <taxon>Spirochaetales</taxon>
        <taxon>Treponemataceae</taxon>
        <taxon>Treponema</taxon>
    </lineage>
</organism>
<evidence type="ECO:0000313" key="11">
    <source>
        <dbReference type="Proteomes" id="UP000593915"/>
    </source>
</evidence>
<reference evidence="10 11" key="1">
    <citation type="submission" date="2020-09" db="EMBL/GenBank/DDBJ databases">
        <title>Characterization of Treponema spp. from bovine digital dermatitis in Korea.</title>
        <authorList>
            <person name="Espiritu H.M."/>
            <person name="Cho Y.I."/>
            <person name="Mamuad L."/>
        </authorList>
    </citation>
    <scope>NUCLEOTIDE SEQUENCE [LARGE SCALE GENOMIC DNA]</scope>
    <source>
        <strain evidence="10 11">KS1</strain>
    </source>
</reference>
<keyword evidence="2" id="KW-1134">Transmembrane beta strand</keyword>
<dbReference type="NCBIfam" id="TIGR03303">
    <property type="entry name" value="OM_YaeT"/>
    <property type="match status" value="1"/>
</dbReference>
<keyword evidence="4" id="KW-0732">Signal</keyword>
<evidence type="ECO:0000256" key="3">
    <source>
        <dbReference type="ARBA" id="ARBA00022692"/>
    </source>
</evidence>
<dbReference type="InterPro" id="IPR039910">
    <property type="entry name" value="D15-like"/>
</dbReference>
<evidence type="ECO:0000256" key="7">
    <source>
        <dbReference type="ARBA" id="ARBA00023237"/>
    </source>
</evidence>
<dbReference type="PANTHER" id="PTHR12815">
    <property type="entry name" value="SORTING AND ASSEMBLY MACHINERY SAMM50 PROTEIN FAMILY MEMBER"/>
    <property type="match status" value="1"/>
</dbReference>
<dbReference type="RefSeq" id="WP_020964140.1">
    <property type="nucleotide sequence ID" value="NZ_CP045670.1"/>
</dbReference>
<dbReference type="PANTHER" id="PTHR12815:SF47">
    <property type="entry name" value="TRANSLOCATION AND ASSEMBLY MODULE SUBUNIT TAMA"/>
    <property type="match status" value="1"/>
</dbReference>
<sequence>MLKKKVAFIILAAVTISCFAQAAEGWYNGKSIVNIQFKGLHTVNSAELDEVFKQYKGKPFSDDLYWEILQKIYALDYFNNIESKALPADNEYSSVYLEFVVTEKPAVKNIVFIGINQVGKSDLLSAASLKKGDIYNEAAMQNDTRAIKAKYVEKGFTKAEVSAKAVEDKENNAVTIEYTVTEGKMSVITAIKFEGNSKFPEKAIKKVLVSKEAGFLQKGAFQEAALQDDKNAIKMFYGEKGYIDAHVESIKKDVDSESDPLKEKITLTYVIMEGDQFKYTGVNFSGNYLFSSEELTKRLNMKTGEVFNSVKFERGFLSVIELYFENGYTSNYIDKKEERNEAAKEIGYTITIVERERSHVEKIIIKGNKKTKDYVILREMLLKEGDVFSKTKFVNSFRNLYNLRYFSSVVPDVQQGSEQDLVDVVVNVEEQNTATVNFGISFSGVSDASTFPMSVFTQWEERNLMGTGRELSAGLNASPDTQSLTLGFTENWFLGTPLSVGFTFSATHKKLYTYSDSKYPIGIIDSGNPLSNDVSLADAYKMKYDRLEFDFGINSGYRWFPKFATVTLKGGINFGIVKNFYNNKLYRPFEIAVRSQQAKWSLNNALWTQVSLDDRDVAHDPSRGWFLSQRFTFVGVLPKVEDEYYFKSDTKAEVYFTLLDYPVSDIWNLKFVLGFYSGFSFQVPTTKRAISWENRLNIDGMFIGRGWLGLGYEERGNVMQNNWIEFRWPLAHGILSFDFFFDAVAVKKDIRDLKSLHINDYYFSFGPGLRFSIQQFPLRLMFANTFKSINGKPVWGNGKKADWRFVISFNIPNI</sequence>
<proteinExistence type="predicted"/>
<evidence type="ECO:0000256" key="4">
    <source>
        <dbReference type="ARBA" id="ARBA00022729"/>
    </source>
</evidence>
<dbReference type="InterPro" id="IPR023707">
    <property type="entry name" value="OM_assembly_BamA"/>
</dbReference>
<dbReference type="Proteomes" id="UP000593915">
    <property type="component" value="Chromosome"/>
</dbReference>
<evidence type="ECO:0000313" key="10">
    <source>
        <dbReference type="EMBL" id="QOW61459.1"/>
    </source>
</evidence>
<dbReference type="Gene3D" id="3.10.20.310">
    <property type="entry name" value="membrane protein fhac"/>
    <property type="match status" value="5"/>
</dbReference>
<dbReference type="PROSITE" id="PS51257">
    <property type="entry name" value="PROKAR_LIPOPROTEIN"/>
    <property type="match status" value="1"/>
</dbReference>
<comment type="subcellular location">
    <subcellularLocation>
        <location evidence="1">Membrane</location>
    </subcellularLocation>
</comment>
<dbReference type="PROSITE" id="PS51779">
    <property type="entry name" value="POTRA"/>
    <property type="match status" value="3"/>
</dbReference>
<feature type="domain" description="POTRA" evidence="9">
    <location>
        <begin position="186"/>
        <end position="274"/>
    </location>
</feature>
<evidence type="ECO:0000256" key="8">
    <source>
        <dbReference type="NCBIfam" id="TIGR03303"/>
    </source>
</evidence>
<dbReference type="InterPro" id="IPR010827">
    <property type="entry name" value="BamA/TamA_POTRA"/>
</dbReference>
<dbReference type="GO" id="GO:0071709">
    <property type="term" value="P:membrane assembly"/>
    <property type="evidence" value="ECO:0007669"/>
    <property type="project" value="InterPro"/>
</dbReference>
<accession>A0A7S7AX57</accession>
<keyword evidence="7" id="KW-0998">Cell outer membrane</keyword>
<evidence type="ECO:0000259" key="9">
    <source>
        <dbReference type="PROSITE" id="PS51779"/>
    </source>
</evidence>
<dbReference type="InterPro" id="IPR000184">
    <property type="entry name" value="Bac_surfAg_D15"/>
</dbReference>
<dbReference type="Gene3D" id="2.40.160.50">
    <property type="entry name" value="membrane protein fhac: a member of the omp85/tpsb transporter family"/>
    <property type="match status" value="1"/>
</dbReference>
<keyword evidence="6" id="KW-0472">Membrane</keyword>
<evidence type="ECO:0000256" key="5">
    <source>
        <dbReference type="ARBA" id="ARBA00022737"/>
    </source>
</evidence>
<dbReference type="EMBL" id="CP061839">
    <property type="protein sequence ID" value="QOW61459.1"/>
    <property type="molecule type" value="Genomic_DNA"/>
</dbReference>
<evidence type="ECO:0000256" key="1">
    <source>
        <dbReference type="ARBA" id="ARBA00004370"/>
    </source>
</evidence>
<feature type="domain" description="POTRA" evidence="9">
    <location>
        <begin position="105"/>
        <end position="183"/>
    </location>
</feature>
<keyword evidence="3" id="KW-0812">Transmembrane</keyword>
<name>A0A7S7AX57_9SPIR</name>
<evidence type="ECO:0000256" key="6">
    <source>
        <dbReference type="ARBA" id="ARBA00023136"/>
    </source>
</evidence>
<evidence type="ECO:0000256" key="2">
    <source>
        <dbReference type="ARBA" id="ARBA00022452"/>
    </source>
</evidence>
<feature type="domain" description="POTRA" evidence="9">
    <location>
        <begin position="358"/>
        <end position="431"/>
    </location>
</feature>
<dbReference type="AlphaFoldDB" id="A0A7S7AX57"/>
<dbReference type="GO" id="GO:0009279">
    <property type="term" value="C:cell outer membrane"/>
    <property type="evidence" value="ECO:0007669"/>
    <property type="project" value="UniProtKB-UniRule"/>
</dbReference>
<protein>
    <recommendedName>
        <fullName evidence="8">Outer membrane protein assembly factor BamA</fullName>
    </recommendedName>
</protein>